<reference evidence="1" key="1">
    <citation type="journal article" date="2015" name="Nature">
        <title>Complex archaea that bridge the gap between prokaryotes and eukaryotes.</title>
        <authorList>
            <person name="Spang A."/>
            <person name="Saw J.H."/>
            <person name="Jorgensen S.L."/>
            <person name="Zaremba-Niedzwiedzka K."/>
            <person name="Martijn J."/>
            <person name="Lind A.E."/>
            <person name="van Eijk R."/>
            <person name="Schleper C."/>
            <person name="Guy L."/>
            <person name="Ettema T.J."/>
        </authorList>
    </citation>
    <scope>NUCLEOTIDE SEQUENCE</scope>
</reference>
<comment type="caution">
    <text evidence="1">The sequence shown here is derived from an EMBL/GenBank/DDBJ whole genome shotgun (WGS) entry which is preliminary data.</text>
</comment>
<organism evidence="1">
    <name type="scientific">marine sediment metagenome</name>
    <dbReference type="NCBI Taxonomy" id="412755"/>
    <lineage>
        <taxon>unclassified sequences</taxon>
        <taxon>metagenomes</taxon>
        <taxon>ecological metagenomes</taxon>
    </lineage>
</organism>
<proteinExistence type="predicted"/>
<sequence>MTIRQDVLSTKQQARDALRKVRRVNVRMYHDLSADWHKASVALIDGGLDEAEELYIDIVMDAHAAIEDALEDARVGTGQ</sequence>
<accession>A0A0F9V3C5</accession>
<name>A0A0F9V3C5_9ZZZZ</name>
<protein>
    <submittedName>
        <fullName evidence="1">Uncharacterized protein</fullName>
    </submittedName>
</protein>
<dbReference type="AlphaFoldDB" id="A0A0F9V3C5"/>
<dbReference type="EMBL" id="LAZR01000460">
    <property type="protein sequence ID" value="KKN68016.1"/>
    <property type="molecule type" value="Genomic_DNA"/>
</dbReference>
<gene>
    <name evidence="1" type="ORF">LCGC14_0455720</name>
</gene>
<evidence type="ECO:0000313" key="1">
    <source>
        <dbReference type="EMBL" id="KKN68016.1"/>
    </source>
</evidence>